<sequence length="76" mass="8818">MQTRVSPKLATNLGPKDKCRPSRFFRTLQESLSRLHKMENYVLGSLASEFLRRFHLHTLLQCHLGEVAHVPYILSI</sequence>
<protein>
    <submittedName>
        <fullName evidence="1">Uncharacterized protein</fullName>
    </submittedName>
</protein>
<gene>
    <name evidence="1" type="ORF">LENED_002449</name>
</gene>
<keyword evidence="2" id="KW-1185">Reference proteome</keyword>
<proteinExistence type="predicted"/>
<dbReference type="EMBL" id="BDGU01000043">
    <property type="protein sequence ID" value="GAW00892.1"/>
    <property type="molecule type" value="Genomic_DNA"/>
</dbReference>
<name>A0A1Q3E0V8_LENED</name>
<dbReference type="AlphaFoldDB" id="A0A1Q3E0V8"/>
<reference evidence="1 2" key="2">
    <citation type="submission" date="2017-02" db="EMBL/GenBank/DDBJ databases">
        <title>A genome survey and senescence transcriptome analysis in Lentinula edodes.</title>
        <authorList>
            <person name="Sakamoto Y."/>
            <person name="Nakade K."/>
            <person name="Sato S."/>
            <person name="Yoshida Y."/>
            <person name="Miyazaki K."/>
            <person name="Natsume S."/>
            <person name="Konno N."/>
        </authorList>
    </citation>
    <scope>NUCLEOTIDE SEQUENCE [LARGE SCALE GENOMIC DNA]</scope>
    <source>
        <strain evidence="1 2">NBRC 111202</strain>
    </source>
</reference>
<dbReference type="Proteomes" id="UP000188533">
    <property type="component" value="Unassembled WGS sequence"/>
</dbReference>
<evidence type="ECO:0000313" key="1">
    <source>
        <dbReference type="EMBL" id="GAW00892.1"/>
    </source>
</evidence>
<reference evidence="1 2" key="1">
    <citation type="submission" date="2016-08" db="EMBL/GenBank/DDBJ databases">
        <authorList>
            <consortium name="Lentinula edodes genome sequencing consortium"/>
            <person name="Sakamoto Y."/>
            <person name="Nakade K."/>
            <person name="Sato S."/>
            <person name="Yoshida Y."/>
            <person name="Miyazaki K."/>
            <person name="Natsume S."/>
            <person name="Konno N."/>
        </authorList>
    </citation>
    <scope>NUCLEOTIDE SEQUENCE [LARGE SCALE GENOMIC DNA]</scope>
    <source>
        <strain evidence="1 2">NBRC 111202</strain>
    </source>
</reference>
<comment type="caution">
    <text evidence="1">The sequence shown here is derived from an EMBL/GenBank/DDBJ whole genome shotgun (WGS) entry which is preliminary data.</text>
</comment>
<accession>A0A1Q3E0V8</accession>
<evidence type="ECO:0000313" key="2">
    <source>
        <dbReference type="Proteomes" id="UP000188533"/>
    </source>
</evidence>
<organism evidence="1 2">
    <name type="scientific">Lentinula edodes</name>
    <name type="common">Shiitake mushroom</name>
    <name type="synonym">Lentinus edodes</name>
    <dbReference type="NCBI Taxonomy" id="5353"/>
    <lineage>
        <taxon>Eukaryota</taxon>
        <taxon>Fungi</taxon>
        <taxon>Dikarya</taxon>
        <taxon>Basidiomycota</taxon>
        <taxon>Agaricomycotina</taxon>
        <taxon>Agaricomycetes</taxon>
        <taxon>Agaricomycetidae</taxon>
        <taxon>Agaricales</taxon>
        <taxon>Marasmiineae</taxon>
        <taxon>Omphalotaceae</taxon>
        <taxon>Lentinula</taxon>
    </lineage>
</organism>